<keyword evidence="2" id="KW-1185">Reference proteome</keyword>
<dbReference type="Proteomes" id="UP000838756">
    <property type="component" value="Unassembled WGS sequence"/>
</dbReference>
<dbReference type="EMBL" id="CAKXAJ010010211">
    <property type="protein sequence ID" value="CAH2211424.1"/>
    <property type="molecule type" value="Genomic_DNA"/>
</dbReference>
<evidence type="ECO:0000313" key="2">
    <source>
        <dbReference type="Proteomes" id="UP000838756"/>
    </source>
</evidence>
<accession>A0A8S4QKV9</accession>
<gene>
    <name evidence="1" type="primary">jg26216</name>
    <name evidence="1" type="ORF">PAEG_LOCUS3241</name>
</gene>
<name>A0A8S4QKV9_9NEOP</name>
<sequence length="89" mass="9841">MPQTNKLYSNIGQLKSRELFTALIETSGLNSQRSFPAIRLITAAVQSAFGSNGCIGHVAYGVWMLLYGETNEFSRRRVAMISNFVISLP</sequence>
<dbReference type="AlphaFoldDB" id="A0A8S4QKV9"/>
<reference evidence="1" key="1">
    <citation type="submission" date="2022-03" db="EMBL/GenBank/DDBJ databases">
        <authorList>
            <person name="Lindestad O."/>
        </authorList>
    </citation>
    <scope>NUCLEOTIDE SEQUENCE</scope>
</reference>
<comment type="caution">
    <text evidence="1">The sequence shown here is derived from an EMBL/GenBank/DDBJ whole genome shotgun (WGS) entry which is preliminary data.</text>
</comment>
<evidence type="ECO:0000313" key="1">
    <source>
        <dbReference type="EMBL" id="CAH2211424.1"/>
    </source>
</evidence>
<protein>
    <submittedName>
        <fullName evidence="1">Jg26216 protein</fullName>
    </submittedName>
</protein>
<organism evidence="1 2">
    <name type="scientific">Pararge aegeria aegeria</name>
    <dbReference type="NCBI Taxonomy" id="348720"/>
    <lineage>
        <taxon>Eukaryota</taxon>
        <taxon>Metazoa</taxon>
        <taxon>Ecdysozoa</taxon>
        <taxon>Arthropoda</taxon>
        <taxon>Hexapoda</taxon>
        <taxon>Insecta</taxon>
        <taxon>Pterygota</taxon>
        <taxon>Neoptera</taxon>
        <taxon>Endopterygota</taxon>
        <taxon>Lepidoptera</taxon>
        <taxon>Glossata</taxon>
        <taxon>Ditrysia</taxon>
        <taxon>Papilionoidea</taxon>
        <taxon>Nymphalidae</taxon>
        <taxon>Satyrinae</taxon>
        <taxon>Satyrini</taxon>
        <taxon>Parargina</taxon>
        <taxon>Pararge</taxon>
    </lineage>
</organism>
<proteinExistence type="predicted"/>